<proteinExistence type="predicted"/>
<organism evidence="3 4">
    <name type="scientific">Variovorax paradoxus</name>
    <dbReference type="NCBI Taxonomy" id="34073"/>
    <lineage>
        <taxon>Bacteria</taxon>
        <taxon>Pseudomonadati</taxon>
        <taxon>Pseudomonadota</taxon>
        <taxon>Betaproteobacteria</taxon>
        <taxon>Burkholderiales</taxon>
        <taxon>Comamonadaceae</taxon>
        <taxon>Variovorax</taxon>
    </lineage>
</organism>
<feature type="chain" id="PRO_5015910930" evidence="2">
    <location>
        <begin position="31"/>
        <end position="96"/>
    </location>
</feature>
<comment type="caution">
    <text evidence="3">The sequence shown here is derived from an EMBL/GenBank/DDBJ whole genome shotgun (WGS) entry which is preliminary data.</text>
</comment>
<dbReference type="AlphaFoldDB" id="A0A2W5SMZ0"/>
<name>A0A2W5SMZ0_VARPD</name>
<gene>
    <name evidence="3" type="ORF">DI563_07725</name>
</gene>
<evidence type="ECO:0000256" key="1">
    <source>
        <dbReference type="SAM" id="Phobius"/>
    </source>
</evidence>
<evidence type="ECO:0000313" key="3">
    <source>
        <dbReference type="EMBL" id="PZQ76180.1"/>
    </source>
</evidence>
<evidence type="ECO:0000313" key="4">
    <source>
        <dbReference type="Proteomes" id="UP000249135"/>
    </source>
</evidence>
<keyword evidence="1" id="KW-0472">Membrane</keyword>
<feature type="transmembrane region" description="Helical" evidence="1">
    <location>
        <begin position="42"/>
        <end position="63"/>
    </location>
</feature>
<keyword evidence="2" id="KW-0732">Signal</keyword>
<keyword evidence="1" id="KW-0812">Transmembrane</keyword>
<sequence>MTAVARSRATLVRNTYAVAAVMVATSPAYAQFEKATEGLNKVQTWLLSIGAVVVTLAIMFVGFRMMFHAAQWKDVAPVFWGGILVGGGSAFSALFF</sequence>
<dbReference type="Pfam" id="PF04956">
    <property type="entry name" value="TrbC"/>
    <property type="match status" value="1"/>
</dbReference>
<reference evidence="3 4" key="1">
    <citation type="submission" date="2017-08" db="EMBL/GenBank/DDBJ databases">
        <title>Infants hospitalized years apart are colonized by the same room-sourced microbial strains.</title>
        <authorList>
            <person name="Brooks B."/>
            <person name="Olm M.R."/>
            <person name="Firek B.A."/>
            <person name="Baker R."/>
            <person name="Thomas B.C."/>
            <person name="Morowitz M.J."/>
            <person name="Banfield J.F."/>
        </authorList>
    </citation>
    <scope>NUCLEOTIDE SEQUENCE [LARGE SCALE GENOMIC DNA]</scope>
    <source>
        <strain evidence="3">S2_005_003_R2_41</strain>
    </source>
</reference>
<feature type="transmembrane region" description="Helical" evidence="1">
    <location>
        <begin position="75"/>
        <end position="95"/>
    </location>
</feature>
<dbReference type="InterPro" id="IPR007039">
    <property type="entry name" value="TrbC/VirB2"/>
</dbReference>
<evidence type="ECO:0000256" key="2">
    <source>
        <dbReference type="SAM" id="SignalP"/>
    </source>
</evidence>
<dbReference type="Proteomes" id="UP000249135">
    <property type="component" value="Unassembled WGS sequence"/>
</dbReference>
<accession>A0A2W5SMZ0</accession>
<feature type="signal peptide" evidence="2">
    <location>
        <begin position="1"/>
        <end position="30"/>
    </location>
</feature>
<keyword evidence="1" id="KW-1133">Transmembrane helix</keyword>
<protein>
    <submittedName>
        <fullName evidence="3">Conjugal transfer protein TrbC</fullName>
    </submittedName>
</protein>
<dbReference type="EMBL" id="QFPP01000060">
    <property type="protein sequence ID" value="PZQ76180.1"/>
    <property type="molecule type" value="Genomic_DNA"/>
</dbReference>